<dbReference type="NCBIfam" id="TIGR00521">
    <property type="entry name" value="coaBC_dfp"/>
    <property type="match status" value="1"/>
</dbReference>
<organism evidence="7 8">
    <name type="scientific">Micrococcoides hystricis</name>
    <dbReference type="NCBI Taxonomy" id="1572761"/>
    <lineage>
        <taxon>Bacteria</taxon>
        <taxon>Bacillati</taxon>
        <taxon>Actinomycetota</taxon>
        <taxon>Actinomycetes</taxon>
        <taxon>Micrococcales</taxon>
        <taxon>Micrococcaceae</taxon>
        <taxon>Micrococcoides</taxon>
    </lineage>
</organism>
<feature type="binding site" evidence="3">
    <location>
        <position position="278"/>
    </location>
    <ligand>
        <name>CTP</name>
        <dbReference type="ChEBI" id="CHEBI:37563"/>
    </ligand>
</feature>
<dbReference type="Pfam" id="PF04127">
    <property type="entry name" value="DFP"/>
    <property type="match status" value="1"/>
</dbReference>
<comment type="cofactor">
    <cofactor evidence="3">
        <name>FMN</name>
        <dbReference type="ChEBI" id="CHEBI:58210"/>
    </cofactor>
    <text evidence="3">Binds 1 FMN per subunit.</text>
</comment>
<feature type="domain" description="Flavoprotein" evidence="5">
    <location>
        <begin position="1"/>
        <end position="168"/>
    </location>
</feature>
<dbReference type="PANTHER" id="PTHR14359:SF6">
    <property type="entry name" value="PHOSPHOPANTOTHENOYLCYSTEINE DECARBOXYLASE"/>
    <property type="match status" value="1"/>
</dbReference>
<feature type="binding site" evidence="3">
    <location>
        <position position="288"/>
    </location>
    <ligand>
        <name>CTP</name>
        <dbReference type="ChEBI" id="CHEBI:37563"/>
    </ligand>
</feature>
<comment type="pathway">
    <text evidence="3 4">Cofactor biosynthesis; coenzyme A biosynthesis; CoA from (R)-pantothenate: step 3/5.</text>
</comment>
<evidence type="ECO:0000259" key="6">
    <source>
        <dbReference type="Pfam" id="PF04127"/>
    </source>
</evidence>
<keyword evidence="8" id="KW-1185">Reference proteome</keyword>
<dbReference type="GO" id="GO:0004633">
    <property type="term" value="F:phosphopantothenoylcysteine decarboxylase activity"/>
    <property type="evidence" value="ECO:0007669"/>
    <property type="project" value="UniProtKB-EC"/>
</dbReference>
<comment type="cofactor">
    <cofactor evidence="3">
        <name>Mg(2+)</name>
        <dbReference type="ChEBI" id="CHEBI:18420"/>
    </cofactor>
</comment>
<dbReference type="EC" id="4.1.1.36" evidence="3"/>
<keyword evidence="3" id="KW-0511">Multifunctional enzyme</keyword>
<dbReference type="SUPFAM" id="SSF52507">
    <property type="entry name" value="Homo-oligomeric flavin-containing Cys decarboxylases, HFCD"/>
    <property type="match status" value="1"/>
</dbReference>
<keyword evidence="1 3" id="KW-0210">Decarboxylase</keyword>
<feature type="binding site" evidence="3">
    <location>
        <position position="354"/>
    </location>
    <ligand>
        <name>CTP</name>
        <dbReference type="ChEBI" id="CHEBI:37563"/>
    </ligand>
</feature>
<comment type="similarity">
    <text evidence="3 4">In the N-terminal section; belongs to the HFCD (homo-oligomeric flavin containing Cys decarboxylase) superfamily.</text>
</comment>
<evidence type="ECO:0000256" key="3">
    <source>
        <dbReference type="HAMAP-Rule" id="MF_02225"/>
    </source>
</evidence>
<keyword evidence="3 4" id="KW-0285">Flavoprotein</keyword>
<keyword evidence="3 4" id="KW-0436">Ligase</keyword>
<evidence type="ECO:0000313" key="7">
    <source>
        <dbReference type="EMBL" id="MFC0581071.1"/>
    </source>
</evidence>
<dbReference type="HAMAP" id="MF_02225">
    <property type="entry name" value="CoaBC"/>
    <property type="match status" value="1"/>
</dbReference>
<evidence type="ECO:0000256" key="2">
    <source>
        <dbReference type="ARBA" id="ARBA00023239"/>
    </source>
</evidence>
<dbReference type="InterPro" id="IPR036551">
    <property type="entry name" value="Flavin_trans-like"/>
</dbReference>
<evidence type="ECO:0000256" key="1">
    <source>
        <dbReference type="ARBA" id="ARBA00022793"/>
    </source>
</evidence>
<comment type="catalytic activity">
    <reaction evidence="3 4">
        <text>N-[(R)-4-phosphopantothenoyl]-L-cysteine + H(+) = (R)-4'-phosphopantetheine + CO2</text>
        <dbReference type="Rhea" id="RHEA:16793"/>
        <dbReference type="ChEBI" id="CHEBI:15378"/>
        <dbReference type="ChEBI" id="CHEBI:16526"/>
        <dbReference type="ChEBI" id="CHEBI:59458"/>
        <dbReference type="ChEBI" id="CHEBI:61723"/>
        <dbReference type="EC" id="4.1.1.36"/>
    </reaction>
</comment>
<dbReference type="Gene3D" id="3.40.50.10300">
    <property type="entry name" value="CoaB-like"/>
    <property type="match status" value="1"/>
</dbReference>
<evidence type="ECO:0000313" key="8">
    <source>
        <dbReference type="Proteomes" id="UP001589862"/>
    </source>
</evidence>
<feature type="binding site" evidence="3">
    <location>
        <begin position="306"/>
        <end position="309"/>
    </location>
    <ligand>
        <name>CTP</name>
        <dbReference type="ChEBI" id="CHEBI:37563"/>
    </ligand>
</feature>
<protein>
    <recommendedName>
        <fullName evidence="3">Coenzyme A biosynthesis bifunctional protein CoaBC</fullName>
    </recommendedName>
    <alternativeName>
        <fullName evidence="3">DNA/pantothenate metabolism flavoprotein</fullName>
    </alternativeName>
    <alternativeName>
        <fullName evidence="3">Phosphopantothenoylcysteine synthetase/decarboxylase</fullName>
        <shortName evidence="3">PPCS-PPCDC</shortName>
    </alternativeName>
    <domain>
        <recommendedName>
            <fullName evidence="3">Phosphopantothenoylcysteine decarboxylase</fullName>
            <shortName evidence="3">PPC decarboxylase</shortName>
            <shortName evidence="3">PPC-DC</shortName>
            <ecNumber evidence="3">4.1.1.36</ecNumber>
        </recommendedName>
        <alternativeName>
            <fullName evidence="3">CoaC</fullName>
        </alternativeName>
    </domain>
    <domain>
        <recommendedName>
            <fullName evidence="3">Phosphopantothenate--cysteine ligase</fullName>
            <ecNumber evidence="3">6.3.2.5</ecNumber>
        </recommendedName>
        <alternativeName>
            <fullName evidence="3">CoaB</fullName>
        </alternativeName>
        <alternativeName>
            <fullName evidence="3">Phosphopantothenoylcysteine synthetase</fullName>
            <shortName evidence="3">PPC synthetase</shortName>
            <shortName evidence="3">PPC-S</shortName>
        </alternativeName>
    </domain>
</protein>
<dbReference type="RefSeq" id="WP_377457614.1">
    <property type="nucleotide sequence ID" value="NZ_JBHLUB010000001.1"/>
</dbReference>
<feature type="region of interest" description="Phosphopantothenoylcysteine decarboxylase" evidence="3">
    <location>
        <begin position="1"/>
        <end position="189"/>
    </location>
</feature>
<dbReference type="EMBL" id="JBHLUB010000001">
    <property type="protein sequence ID" value="MFC0581071.1"/>
    <property type="molecule type" value="Genomic_DNA"/>
</dbReference>
<evidence type="ECO:0000256" key="4">
    <source>
        <dbReference type="RuleBase" id="RU364078"/>
    </source>
</evidence>
<keyword evidence="3" id="KW-0479">Metal-binding</keyword>
<feature type="region of interest" description="Phosphopantothenate--cysteine ligase" evidence="3">
    <location>
        <begin position="190"/>
        <end position="414"/>
    </location>
</feature>
<proteinExistence type="inferred from homology"/>
<feature type="domain" description="DNA/pantothenate metabolism flavoprotein C-terminal" evidence="6">
    <location>
        <begin position="185"/>
        <end position="412"/>
    </location>
</feature>
<keyword evidence="2 3" id="KW-0456">Lyase</keyword>
<comment type="catalytic activity">
    <reaction evidence="3 4">
        <text>(R)-4'-phosphopantothenate + L-cysteine + CTP = N-[(R)-4-phosphopantothenoyl]-L-cysteine + CMP + diphosphate + H(+)</text>
        <dbReference type="Rhea" id="RHEA:19397"/>
        <dbReference type="ChEBI" id="CHEBI:10986"/>
        <dbReference type="ChEBI" id="CHEBI:15378"/>
        <dbReference type="ChEBI" id="CHEBI:33019"/>
        <dbReference type="ChEBI" id="CHEBI:35235"/>
        <dbReference type="ChEBI" id="CHEBI:37563"/>
        <dbReference type="ChEBI" id="CHEBI:59458"/>
        <dbReference type="ChEBI" id="CHEBI:60377"/>
        <dbReference type="EC" id="6.3.2.5"/>
    </reaction>
</comment>
<dbReference type="Pfam" id="PF02441">
    <property type="entry name" value="Flavoprotein"/>
    <property type="match status" value="1"/>
</dbReference>
<feature type="binding site" evidence="3">
    <location>
        <position position="336"/>
    </location>
    <ligand>
        <name>CTP</name>
        <dbReference type="ChEBI" id="CHEBI:37563"/>
    </ligand>
</feature>
<dbReference type="SUPFAM" id="SSF102645">
    <property type="entry name" value="CoaB-like"/>
    <property type="match status" value="1"/>
</dbReference>
<dbReference type="EC" id="6.3.2.5" evidence="3"/>
<comment type="similarity">
    <text evidence="3 4">In the C-terminal section; belongs to the PPC synthetase family.</text>
</comment>
<accession>A0ABV6P7G0</accession>
<evidence type="ECO:0000259" key="5">
    <source>
        <dbReference type="Pfam" id="PF02441"/>
    </source>
</evidence>
<comment type="function">
    <text evidence="3">Catalyzes two sequential steps in the biosynthesis of coenzyme A. In the first step cysteine is conjugated to 4'-phosphopantothenate to form 4-phosphopantothenoylcysteine. In the second step the latter compound is decarboxylated to form 4'-phosphopantotheine.</text>
</comment>
<comment type="function">
    <text evidence="4">Catalyzes two steps in the biosynthesis of coenzyme A. In the first step cysteine is conjugated to 4'-phosphopantothenate to form 4-phosphopantothenoylcysteine, in the latter compound is decarboxylated to form 4'-phosphopantotheine.</text>
</comment>
<dbReference type="InterPro" id="IPR003382">
    <property type="entry name" value="Flavoprotein"/>
</dbReference>
<dbReference type="PANTHER" id="PTHR14359">
    <property type="entry name" value="HOMO-OLIGOMERIC FLAVIN CONTAINING CYS DECARBOXYLASE FAMILY"/>
    <property type="match status" value="1"/>
</dbReference>
<feature type="binding site" evidence="3">
    <location>
        <position position="358"/>
    </location>
    <ligand>
        <name>CTP</name>
        <dbReference type="ChEBI" id="CHEBI:37563"/>
    </ligand>
</feature>
<gene>
    <name evidence="3 7" type="primary">coaBC</name>
    <name evidence="7" type="ORF">ACFFFR_01530</name>
</gene>
<sequence>MRIVLGVTGGIAAYKAALLLRLLTEARNEVHVIPTEAALNFVGKATWEALSGNPVHTSTFAAVEDVNHVAQGQHADLVVIAPTTADTLAKIAAGLAPDLLTNTVLATTAPVVLVPAMHTEMWQNPATVANVETLRSRGVIVMEPASGRLTGQDSGPGRLPEPEDIVAFLNAEVVDLSSGTRMGPLTGRKVLISAGGTREPLDPVRFLGNSSSGKQGVALAAAARRAGAEVTLLAAHMDVAPPAGVKVIPTPTAADLQAAVTKQAPSHDVLIMAAAVADYRPESVAEAKMKKGPGENSLTLTLVENPDILAEAVAKRNAKRRPSQRKKPRPRLIAGFAAETGDKEHSVLEYGQAKLEKKQCDLLFVNDVSGGAGFGRDDNAVTILALDQDTPVAEVAGSKDDVAETMIRTIADRL</sequence>
<dbReference type="InterPro" id="IPR035929">
    <property type="entry name" value="CoaB-like_sf"/>
</dbReference>
<dbReference type="GO" id="GO:0004632">
    <property type="term" value="F:phosphopantothenate--cysteine ligase activity"/>
    <property type="evidence" value="ECO:0007669"/>
    <property type="project" value="UniProtKB-EC"/>
</dbReference>
<dbReference type="Proteomes" id="UP001589862">
    <property type="component" value="Unassembled WGS sequence"/>
</dbReference>
<comment type="pathway">
    <text evidence="3 4">Cofactor biosynthesis; coenzyme A biosynthesis; CoA from (R)-pantothenate: step 2/5.</text>
</comment>
<keyword evidence="3 4" id="KW-0288">FMN</keyword>
<dbReference type="InterPro" id="IPR007085">
    <property type="entry name" value="DNA/pantothenate-metab_flavo_C"/>
</dbReference>
<name>A0ABV6P7G0_9MICC</name>
<dbReference type="InterPro" id="IPR005252">
    <property type="entry name" value="CoaBC"/>
</dbReference>
<reference evidence="7 8" key="1">
    <citation type="submission" date="2024-09" db="EMBL/GenBank/DDBJ databases">
        <authorList>
            <person name="Sun Q."/>
            <person name="Mori K."/>
        </authorList>
    </citation>
    <scope>NUCLEOTIDE SEQUENCE [LARGE SCALE GENOMIC DNA]</scope>
    <source>
        <strain evidence="7 8">NCAIM B.02604</strain>
    </source>
</reference>
<keyword evidence="3" id="KW-0460">Magnesium</keyword>
<comment type="caution">
    <text evidence="7">The sequence shown here is derived from an EMBL/GenBank/DDBJ whole genome shotgun (WGS) entry which is preliminary data.</text>
</comment>
<dbReference type="Gene3D" id="3.40.50.1950">
    <property type="entry name" value="Flavin prenyltransferase-like"/>
    <property type="match status" value="1"/>
</dbReference>
<comment type="caution">
    <text evidence="3">Lacks conserved residue(s) required for the propagation of feature annotation.</text>
</comment>